<dbReference type="EMBL" id="MT142866">
    <property type="protein sequence ID" value="QJA89751.1"/>
    <property type="molecule type" value="Genomic_DNA"/>
</dbReference>
<dbReference type="AlphaFoldDB" id="A0A6M3L8Q5"/>
<sequence length="182" mass="19874">MADEIGNDIFKFPLDAYPKTYTGPTQEYQGFLSGLLPQFQTTLQNLPAQTSQFYNQSRDDITKGFDTAIKDVGKTYQNTLQPALQNTFNSLGKRGMLNSSVAGNALSGTAKGLGSDVMAQQSQLNLAKQLALAQMSQQGGESMYKLPQLLSELLSQGSYSEQTDTSVPYTETIRLLTSLMGY</sequence>
<reference evidence="1" key="1">
    <citation type="submission" date="2020-03" db="EMBL/GenBank/DDBJ databases">
        <title>The deep terrestrial virosphere.</title>
        <authorList>
            <person name="Holmfeldt K."/>
            <person name="Nilsson E."/>
            <person name="Simone D."/>
            <person name="Lopez-Fernandez M."/>
            <person name="Wu X."/>
            <person name="de Brujin I."/>
            <person name="Lundin D."/>
            <person name="Andersson A."/>
            <person name="Bertilsson S."/>
            <person name="Dopson M."/>
        </authorList>
    </citation>
    <scope>NUCLEOTIDE SEQUENCE</scope>
    <source>
        <strain evidence="1">MM415B02511</strain>
    </source>
</reference>
<accession>A0A6M3L8Q5</accession>
<name>A0A6M3L8Q5_9ZZZZ</name>
<evidence type="ECO:0000313" key="1">
    <source>
        <dbReference type="EMBL" id="QJA89751.1"/>
    </source>
</evidence>
<protein>
    <submittedName>
        <fullName evidence="1">Uncharacterized protein</fullName>
    </submittedName>
</protein>
<proteinExistence type="predicted"/>
<organism evidence="1">
    <name type="scientific">viral metagenome</name>
    <dbReference type="NCBI Taxonomy" id="1070528"/>
    <lineage>
        <taxon>unclassified sequences</taxon>
        <taxon>metagenomes</taxon>
        <taxon>organismal metagenomes</taxon>
    </lineage>
</organism>
<gene>
    <name evidence="1" type="ORF">MM415B02511_0007</name>
</gene>